<dbReference type="InterPro" id="IPR003661">
    <property type="entry name" value="HisK_dim/P_dom"/>
</dbReference>
<dbReference type="OrthoDB" id="5288536at2"/>
<comment type="caution">
    <text evidence="14">The sequence shown here is derived from an EMBL/GenBank/DDBJ whole genome shotgun (WGS) entry which is preliminary data.</text>
</comment>
<keyword evidence="10 11" id="KW-0472">Membrane</keyword>
<dbReference type="InterPro" id="IPR036097">
    <property type="entry name" value="HisK_dim/P_sf"/>
</dbReference>
<dbReference type="InterPro" id="IPR003594">
    <property type="entry name" value="HATPase_dom"/>
</dbReference>
<comment type="catalytic activity">
    <reaction evidence="1">
        <text>ATP + protein L-histidine = ADP + protein N-phospho-L-histidine.</text>
        <dbReference type="EC" id="2.7.13.3"/>
    </reaction>
</comment>
<keyword evidence="4" id="KW-0597">Phosphoprotein</keyword>
<evidence type="ECO:0000259" key="12">
    <source>
        <dbReference type="PROSITE" id="PS50109"/>
    </source>
</evidence>
<dbReference type="InterPro" id="IPR003660">
    <property type="entry name" value="HAMP_dom"/>
</dbReference>
<evidence type="ECO:0000256" key="7">
    <source>
        <dbReference type="ARBA" id="ARBA00022777"/>
    </source>
</evidence>
<dbReference type="PROSITE" id="PS50109">
    <property type="entry name" value="HIS_KIN"/>
    <property type="match status" value="1"/>
</dbReference>
<reference evidence="14 15" key="1">
    <citation type="submission" date="2007-06" db="EMBL/GenBank/DDBJ databases">
        <authorList>
            <person name="Shimkets L."/>
            <person name="Ferriera S."/>
            <person name="Johnson J."/>
            <person name="Kravitz S."/>
            <person name="Beeson K."/>
            <person name="Sutton G."/>
            <person name="Rogers Y.-H."/>
            <person name="Friedman R."/>
            <person name="Frazier M."/>
            <person name="Venter J.C."/>
        </authorList>
    </citation>
    <scope>NUCLEOTIDE SEQUENCE [LARGE SCALE GENOMIC DNA]</scope>
    <source>
        <strain evidence="14 15">SIR-1</strain>
    </source>
</reference>
<feature type="domain" description="Histidine kinase" evidence="12">
    <location>
        <begin position="238"/>
        <end position="451"/>
    </location>
</feature>
<evidence type="ECO:0000256" key="3">
    <source>
        <dbReference type="ARBA" id="ARBA00012438"/>
    </source>
</evidence>
<evidence type="ECO:0000256" key="6">
    <source>
        <dbReference type="ARBA" id="ARBA00022692"/>
    </source>
</evidence>
<name>A6G573_9BACT</name>
<dbReference type="RefSeq" id="WP_006971872.1">
    <property type="nucleotide sequence ID" value="NZ_ABCS01000024.1"/>
</dbReference>
<evidence type="ECO:0000259" key="13">
    <source>
        <dbReference type="PROSITE" id="PS50885"/>
    </source>
</evidence>
<dbReference type="InterPro" id="IPR050428">
    <property type="entry name" value="TCS_sensor_his_kinase"/>
</dbReference>
<keyword evidence="5" id="KW-0808">Transferase</keyword>
<organism evidence="14 15">
    <name type="scientific">Plesiocystis pacifica SIR-1</name>
    <dbReference type="NCBI Taxonomy" id="391625"/>
    <lineage>
        <taxon>Bacteria</taxon>
        <taxon>Pseudomonadati</taxon>
        <taxon>Myxococcota</taxon>
        <taxon>Polyangia</taxon>
        <taxon>Nannocystales</taxon>
        <taxon>Nannocystaceae</taxon>
        <taxon>Plesiocystis</taxon>
    </lineage>
</organism>
<keyword evidence="6 11" id="KW-0812">Transmembrane</keyword>
<dbReference type="eggNOG" id="COG2205">
    <property type="taxonomic scope" value="Bacteria"/>
</dbReference>
<evidence type="ECO:0000256" key="8">
    <source>
        <dbReference type="ARBA" id="ARBA00022989"/>
    </source>
</evidence>
<feature type="transmembrane region" description="Helical" evidence="11">
    <location>
        <begin position="149"/>
        <end position="170"/>
    </location>
</feature>
<evidence type="ECO:0000256" key="1">
    <source>
        <dbReference type="ARBA" id="ARBA00000085"/>
    </source>
</evidence>
<dbReference type="InterPro" id="IPR005467">
    <property type="entry name" value="His_kinase_dom"/>
</dbReference>
<keyword evidence="15" id="KW-1185">Reference proteome</keyword>
<feature type="transmembrane region" description="Helical" evidence="11">
    <location>
        <begin position="7"/>
        <end position="30"/>
    </location>
</feature>
<gene>
    <name evidence="14" type="ORF">PPSIR1_07073</name>
</gene>
<dbReference type="Gene3D" id="1.10.287.130">
    <property type="match status" value="1"/>
</dbReference>
<dbReference type="SUPFAM" id="SSF55874">
    <property type="entry name" value="ATPase domain of HSP90 chaperone/DNA topoisomerase II/histidine kinase"/>
    <property type="match status" value="1"/>
</dbReference>
<dbReference type="GO" id="GO:0000155">
    <property type="term" value="F:phosphorelay sensor kinase activity"/>
    <property type="evidence" value="ECO:0007669"/>
    <property type="project" value="InterPro"/>
</dbReference>
<comment type="subcellular location">
    <subcellularLocation>
        <location evidence="2">Membrane</location>
    </subcellularLocation>
</comment>
<dbReference type="PANTHER" id="PTHR45436:SF5">
    <property type="entry name" value="SENSOR HISTIDINE KINASE TRCS"/>
    <property type="match status" value="1"/>
</dbReference>
<keyword evidence="9" id="KW-0902">Two-component regulatory system</keyword>
<accession>A6G573</accession>
<dbReference type="SMART" id="SM00388">
    <property type="entry name" value="HisKA"/>
    <property type="match status" value="1"/>
</dbReference>
<dbReference type="PRINTS" id="PR00344">
    <property type="entry name" value="BCTRLSENSOR"/>
</dbReference>
<evidence type="ECO:0000256" key="4">
    <source>
        <dbReference type="ARBA" id="ARBA00022553"/>
    </source>
</evidence>
<keyword evidence="8 11" id="KW-1133">Transmembrane helix</keyword>
<dbReference type="STRING" id="391625.PPSIR1_07073"/>
<protein>
    <recommendedName>
        <fullName evidence="3">histidine kinase</fullName>
        <ecNumber evidence="3">2.7.13.3</ecNumber>
    </recommendedName>
</protein>
<dbReference type="EC" id="2.7.13.3" evidence="3"/>
<dbReference type="InterPro" id="IPR004358">
    <property type="entry name" value="Sig_transdc_His_kin-like_C"/>
</dbReference>
<dbReference type="Gene3D" id="3.30.565.10">
    <property type="entry name" value="Histidine kinase-like ATPase, C-terminal domain"/>
    <property type="match status" value="1"/>
</dbReference>
<evidence type="ECO:0000313" key="14">
    <source>
        <dbReference type="EMBL" id="EDM78985.1"/>
    </source>
</evidence>
<evidence type="ECO:0000256" key="2">
    <source>
        <dbReference type="ARBA" id="ARBA00004370"/>
    </source>
</evidence>
<dbReference type="InterPro" id="IPR036890">
    <property type="entry name" value="HATPase_C_sf"/>
</dbReference>
<dbReference type="GO" id="GO:0005886">
    <property type="term" value="C:plasma membrane"/>
    <property type="evidence" value="ECO:0007669"/>
    <property type="project" value="TreeGrafter"/>
</dbReference>
<feature type="domain" description="HAMP" evidence="13">
    <location>
        <begin position="171"/>
        <end position="223"/>
    </location>
</feature>
<dbReference type="PANTHER" id="PTHR45436">
    <property type="entry name" value="SENSOR HISTIDINE KINASE YKOH"/>
    <property type="match status" value="1"/>
</dbReference>
<evidence type="ECO:0000313" key="15">
    <source>
        <dbReference type="Proteomes" id="UP000005801"/>
    </source>
</evidence>
<evidence type="ECO:0000256" key="9">
    <source>
        <dbReference type="ARBA" id="ARBA00023012"/>
    </source>
</evidence>
<evidence type="ECO:0000256" key="10">
    <source>
        <dbReference type="ARBA" id="ARBA00023136"/>
    </source>
</evidence>
<dbReference type="CDD" id="cd00082">
    <property type="entry name" value="HisKA"/>
    <property type="match status" value="1"/>
</dbReference>
<dbReference type="SUPFAM" id="SSF47384">
    <property type="entry name" value="Homodimeric domain of signal transducing histidine kinase"/>
    <property type="match status" value="1"/>
</dbReference>
<proteinExistence type="predicted"/>
<dbReference type="SMART" id="SM00387">
    <property type="entry name" value="HATPase_c"/>
    <property type="match status" value="1"/>
</dbReference>
<dbReference type="CDD" id="cd00075">
    <property type="entry name" value="HATPase"/>
    <property type="match status" value="1"/>
</dbReference>
<dbReference type="EMBL" id="ABCS01000024">
    <property type="protein sequence ID" value="EDM78985.1"/>
    <property type="molecule type" value="Genomic_DNA"/>
</dbReference>
<dbReference type="Pfam" id="PF00512">
    <property type="entry name" value="HisKA"/>
    <property type="match status" value="1"/>
</dbReference>
<evidence type="ECO:0000256" key="5">
    <source>
        <dbReference type="ARBA" id="ARBA00022679"/>
    </source>
</evidence>
<dbReference type="Proteomes" id="UP000005801">
    <property type="component" value="Unassembled WGS sequence"/>
</dbReference>
<dbReference type="Pfam" id="PF02518">
    <property type="entry name" value="HATPase_c"/>
    <property type="match status" value="1"/>
</dbReference>
<evidence type="ECO:0000256" key="11">
    <source>
        <dbReference type="SAM" id="Phobius"/>
    </source>
</evidence>
<dbReference type="PROSITE" id="PS50885">
    <property type="entry name" value="HAMP"/>
    <property type="match status" value="1"/>
</dbReference>
<dbReference type="SMART" id="SM00304">
    <property type="entry name" value="HAMP"/>
    <property type="match status" value="1"/>
</dbReference>
<keyword evidence="7 14" id="KW-0418">Kinase</keyword>
<sequence>MRRAHGLIARVLLVSVFGVLFGGTFVFVLATKNAAELASAANLSVDGALQQSRVDACLREPASWRVRGDGQSIYAYDGATLRSANPAAPALDPALVAELRASSDAVVTATRTPPRSGRALARLGPPGPCELFRLEWSAPEANRRRGSSVLVFSLTVVLALASALAIFVAIRPLLARIERLAQRAEQVGDAANFVPIEAPGDDALGRLARQLTHSHERIVTTTDALHARTQALEVHLQDVAHDVRTPLAALQLRLEGLVREAEDPSTRAQLTASIDDVVYLTQLTENLRLASRFEHGLAPSERAQDLGEVLRRVVGRFATLGALHGIKVRGSWPQRPLLATCEPAALEQALANLAHNAIVHTTSEVTLVLDEGEEGFELAVIDDGPGLSPAQLPRLAQRHVSEDDARSRGPSGTGLGLAIVAEVCERFGWTLAFEVLDPPGLAVHIRGPALAAPETSGIDQSHA</sequence>
<dbReference type="AlphaFoldDB" id="A6G573"/>